<dbReference type="EMBL" id="JADAQX010000063">
    <property type="protein sequence ID" value="KAF8822331.1"/>
    <property type="molecule type" value="Genomic_DNA"/>
</dbReference>
<reference evidence="7 8" key="1">
    <citation type="journal article" date="2020" name="bioRxiv">
        <title>Metabolic contributions of an alphaproteobacterial endosymbiont in the apicomplexan Cardiosporidium cionae.</title>
        <authorList>
            <person name="Hunter E.S."/>
            <person name="Paight C.J."/>
            <person name="Lane C.E."/>
        </authorList>
    </citation>
    <scope>NUCLEOTIDE SEQUENCE [LARGE SCALE GENOMIC DNA]</scope>
    <source>
        <strain evidence="7">ESH_2018</strain>
    </source>
</reference>
<dbReference type="Proteomes" id="UP000823046">
    <property type="component" value="Unassembled WGS sequence"/>
</dbReference>
<keyword evidence="3" id="KW-0813">Transport</keyword>
<keyword evidence="8" id="KW-1185">Reference proteome</keyword>
<dbReference type="PANTHER" id="PTHR19305:SF9">
    <property type="entry name" value="SYNAPTOSOMAL-ASSOCIATED PROTEIN 29"/>
    <property type="match status" value="1"/>
</dbReference>
<accession>A0ABQ7JEB9</accession>
<evidence type="ECO:0000313" key="8">
    <source>
        <dbReference type="Proteomes" id="UP000823046"/>
    </source>
</evidence>
<comment type="similarity">
    <text evidence="2">Belongs to the SNAP-25 family.</text>
</comment>
<dbReference type="InterPro" id="IPR044766">
    <property type="entry name" value="NPSN/SNAP25-like_N_SNARE"/>
</dbReference>
<dbReference type="PANTHER" id="PTHR19305">
    <property type="entry name" value="SYNAPTOSOMAL ASSOCIATED PROTEIN"/>
    <property type="match status" value="1"/>
</dbReference>
<dbReference type="CDD" id="cd15861">
    <property type="entry name" value="SNARE_SNAP25N_23N_29N_SEC9N"/>
    <property type="match status" value="1"/>
</dbReference>
<feature type="region of interest" description="Disordered" evidence="5">
    <location>
        <begin position="96"/>
        <end position="167"/>
    </location>
</feature>
<keyword evidence="4" id="KW-0472">Membrane</keyword>
<organism evidence="7 8">
    <name type="scientific">Cardiosporidium cionae</name>
    <dbReference type="NCBI Taxonomy" id="476202"/>
    <lineage>
        <taxon>Eukaryota</taxon>
        <taxon>Sar</taxon>
        <taxon>Alveolata</taxon>
        <taxon>Apicomplexa</taxon>
        <taxon>Aconoidasida</taxon>
        <taxon>Nephromycida</taxon>
        <taxon>Cardiosporidium</taxon>
    </lineage>
</organism>
<evidence type="ECO:0000256" key="1">
    <source>
        <dbReference type="ARBA" id="ARBA00004370"/>
    </source>
</evidence>
<dbReference type="CDD" id="cd15841">
    <property type="entry name" value="SNARE_Qc"/>
    <property type="match status" value="1"/>
</dbReference>
<sequence length="268" mass="30605">MQPQHSSRYSHVPEESLFNLQRKCRDSMNSSLQTTSDSLKASTETSRKLTQQSEKLQKIHADTEKIEENLDSTEYLLHGMKSWWSSFSQYFTTPPSKLRPPVEAGFSVTSGKEGSDSRETSALPLPTKSEKVNNKSRLNLKEPPSIHSKPQLSPHTEKGTQKASQKASRDLNDTLHLLKWYSFIECPYFDFNDKRNCFLFEKDSFDGELDANLDQLSDMLGDLHSQAVAMNTTIGQQNSLLNEINENVEKNNSRIGFQRKDVETLLRR</sequence>
<gene>
    <name evidence="7" type="ORF">IE077_003985</name>
</gene>
<dbReference type="Gene3D" id="1.20.5.110">
    <property type="match status" value="2"/>
</dbReference>
<comment type="subcellular location">
    <subcellularLocation>
        <location evidence="1">Membrane</location>
    </subcellularLocation>
</comment>
<dbReference type="PROSITE" id="PS50192">
    <property type="entry name" value="T_SNARE"/>
    <property type="match status" value="1"/>
</dbReference>
<evidence type="ECO:0000256" key="3">
    <source>
        <dbReference type="ARBA" id="ARBA00022448"/>
    </source>
</evidence>
<protein>
    <recommendedName>
        <fullName evidence="6">t-SNARE coiled-coil homology domain-containing protein</fullName>
    </recommendedName>
</protein>
<evidence type="ECO:0000313" key="7">
    <source>
        <dbReference type="EMBL" id="KAF8822331.1"/>
    </source>
</evidence>
<proteinExistence type="inferred from homology"/>
<comment type="caution">
    <text evidence="7">The sequence shown here is derived from an EMBL/GenBank/DDBJ whole genome shotgun (WGS) entry which is preliminary data.</text>
</comment>
<dbReference type="SUPFAM" id="SSF58038">
    <property type="entry name" value="SNARE fusion complex"/>
    <property type="match status" value="2"/>
</dbReference>
<feature type="compositionally biased region" description="Polar residues" evidence="5">
    <location>
        <begin position="28"/>
        <end position="54"/>
    </location>
</feature>
<name>A0ABQ7JEB9_9APIC</name>
<dbReference type="InterPro" id="IPR000727">
    <property type="entry name" value="T_SNARE_dom"/>
</dbReference>
<evidence type="ECO:0000259" key="6">
    <source>
        <dbReference type="PROSITE" id="PS50192"/>
    </source>
</evidence>
<evidence type="ECO:0000256" key="4">
    <source>
        <dbReference type="ARBA" id="ARBA00023136"/>
    </source>
</evidence>
<feature type="domain" description="T-SNARE coiled-coil homology" evidence="6">
    <location>
        <begin position="203"/>
        <end position="265"/>
    </location>
</feature>
<feature type="region of interest" description="Disordered" evidence="5">
    <location>
        <begin position="28"/>
        <end position="56"/>
    </location>
</feature>
<evidence type="ECO:0000256" key="5">
    <source>
        <dbReference type="SAM" id="MobiDB-lite"/>
    </source>
</evidence>
<evidence type="ECO:0000256" key="2">
    <source>
        <dbReference type="ARBA" id="ARBA00009480"/>
    </source>
</evidence>